<dbReference type="RefSeq" id="XP_037147209.1">
    <property type="nucleotide sequence ID" value="XM_037297499.1"/>
</dbReference>
<evidence type="ECO:0000313" key="2">
    <source>
        <dbReference type="EMBL" id="KAF6217774.1"/>
    </source>
</evidence>
<comment type="caution">
    <text evidence="2">The sequence shown here is derived from an EMBL/GenBank/DDBJ whole genome shotgun (WGS) entry which is preliminary data.</text>
</comment>
<accession>A0A8H6F7Q9</accession>
<protein>
    <submittedName>
        <fullName evidence="2">Uncharacterized protein</fullName>
    </submittedName>
</protein>
<proteinExistence type="predicted"/>
<feature type="transmembrane region" description="Helical" evidence="1">
    <location>
        <begin position="676"/>
        <end position="698"/>
    </location>
</feature>
<name>A0A8H6F7Q9_9LECA</name>
<evidence type="ECO:0000256" key="1">
    <source>
        <dbReference type="SAM" id="Phobius"/>
    </source>
</evidence>
<reference evidence="2 3" key="1">
    <citation type="journal article" date="2020" name="Genomics">
        <title>Complete, high-quality genomes from long-read metagenomic sequencing of two wolf lichen thalli reveals enigmatic genome architecture.</title>
        <authorList>
            <person name="McKenzie S.K."/>
            <person name="Walston R.F."/>
            <person name="Allen J.L."/>
        </authorList>
    </citation>
    <scope>NUCLEOTIDE SEQUENCE [LARGE SCALE GENOMIC DNA]</scope>
    <source>
        <strain evidence="2">WasteWater1</strain>
    </source>
</reference>
<keyword evidence="1" id="KW-0472">Membrane</keyword>
<keyword evidence="3" id="KW-1185">Reference proteome</keyword>
<keyword evidence="1" id="KW-1133">Transmembrane helix</keyword>
<gene>
    <name evidence="2" type="ORF">HO133_006601</name>
</gene>
<keyword evidence="1" id="KW-0812">Transmembrane</keyword>
<sequence length="715" mass="82439">MAGKDAFVSTDPPSHISRHQFDALLASHKAFHEVAIKVTDILQYPSRSAHYQSLPNKAEDDIDVNYIDYGQNVSKADSSVSSQERGGIRNHSKRYTLHRQERKLAPDETMSESTFEVENMRARKVYRQKRQRSIKMYARPSVSYLEAEYDFQYKFFPDDVYQQLGCKPEAVDFDPWEWAGESPDYSDVDAYNAYHQLNHGTRLQKMVLLRKSELMEALFPLRTSSMLQCMSWPELEYSYGLHLRDVINRLAFSKCDNAIGFMDSDVTSVIIEVGRFFTELDYSNRPKDFHEGNIPDAVGPFVNGPWSEDVRKKFSLNQLHRRCHEKGLLKDWEGNNIIRIVFDSVSGTGTTERQAELLYILEAIFAINRARRRNWPLRRLISEEESQMFILDFLVLFDVLDSQDDVEQSNDQVFAAHDLNLQTLMSLGGLRVVWSDCIDDHLRLSTSSRTLTLFWDVSLLDQSLLFWYNAHSLKSFGDSMDSTATMNPKFRVLYELKNTYRLLFHNMDAKHFTTTETCAVKNANRRPGIMVHDLRVDISSSRARKILKHLLNTPLPGKLDRGKIDNARSTQLRHIWWPIGHALNILHSLIHRKPPPSTISTHLASGPPYSLDLCWHFENILSPYPALVGESESVRSFSHFPRFSSRLREIKFYMDNRKPSGWYQMWKDKRDRVQHVTFWAVLVFGTISIALALISIAVSSAQTVAAFRSVGGGNE</sequence>
<dbReference type="GeneID" id="59335002"/>
<evidence type="ECO:0000313" key="3">
    <source>
        <dbReference type="Proteomes" id="UP000593566"/>
    </source>
</evidence>
<dbReference type="AlphaFoldDB" id="A0A8H6F7Q9"/>
<dbReference type="Proteomes" id="UP000593566">
    <property type="component" value="Unassembled WGS sequence"/>
</dbReference>
<organism evidence="2 3">
    <name type="scientific">Letharia lupina</name>
    <dbReference type="NCBI Taxonomy" id="560253"/>
    <lineage>
        <taxon>Eukaryota</taxon>
        <taxon>Fungi</taxon>
        <taxon>Dikarya</taxon>
        <taxon>Ascomycota</taxon>
        <taxon>Pezizomycotina</taxon>
        <taxon>Lecanoromycetes</taxon>
        <taxon>OSLEUM clade</taxon>
        <taxon>Lecanoromycetidae</taxon>
        <taxon>Lecanorales</taxon>
        <taxon>Lecanorineae</taxon>
        <taxon>Parmeliaceae</taxon>
        <taxon>Letharia</taxon>
    </lineage>
</organism>
<dbReference type="EMBL" id="JACCJB010000025">
    <property type="protein sequence ID" value="KAF6217774.1"/>
    <property type="molecule type" value="Genomic_DNA"/>
</dbReference>